<name>A0A2T3ZK34_TRIA4</name>
<reference evidence="1 2" key="1">
    <citation type="submission" date="2016-07" db="EMBL/GenBank/DDBJ databases">
        <title>Multiple horizontal gene transfer events from other fungi enriched the ability of initially mycotrophic Trichoderma (Ascomycota) to feed on dead plant biomass.</title>
        <authorList>
            <consortium name="DOE Joint Genome Institute"/>
            <person name="Aerts A."/>
            <person name="Atanasova L."/>
            <person name="Chenthamara K."/>
            <person name="Zhang J."/>
            <person name="Grujic M."/>
            <person name="Henrissat B."/>
            <person name="Kuo A."/>
            <person name="Salamov A."/>
            <person name="Lipzen A."/>
            <person name="Labutti K."/>
            <person name="Barry K."/>
            <person name="Miao Y."/>
            <person name="Rahimi M.J."/>
            <person name="Shen Q."/>
            <person name="Grigoriev I.V."/>
            <person name="Kubicek C.P."/>
            <person name="Druzhinina I.S."/>
        </authorList>
    </citation>
    <scope>NUCLEOTIDE SEQUENCE [LARGE SCALE GENOMIC DNA]</scope>
    <source>
        <strain evidence="1 2">CBS 433.97</strain>
    </source>
</reference>
<organism evidence="1 2">
    <name type="scientific">Trichoderma asperellum (strain ATCC 204424 / CBS 433.97 / NBRC 101777)</name>
    <dbReference type="NCBI Taxonomy" id="1042311"/>
    <lineage>
        <taxon>Eukaryota</taxon>
        <taxon>Fungi</taxon>
        <taxon>Dikarya</taxon>
        <taxon>Ascomycota</taxon>
        <taxon>Pezizomycotina</taxon>
        <taxon>Sordariomycetes</taxon>
        <taxon>Hypocreomycetidae</taxon>
        <taxon>Hypocreales</taxon>
        <taxon>Hypocreaceae</taxon>
        <taxon>Trichoderma</taxon>
    </lineage>
</organism>
<accession>A0A2T3ZK34</accession>
<sequence>MLAASMWTDQTPHTHFDPSRDCHFGAYRVLLVVLLGGCSGTIETPWIGCPGLHSKYEYAGEEARLAKPLLALAACSTRELGCTWLRRWGAWTQTVCCRRVLEFIIEIIETRTEYWRAQTTNVAYVKSYLYKLCSIANDLRMHHRKACGATQQY</sequence>
<dbReference type="EMBL" id="KZ679257">
    <property type="protein sequence ID" value="PTB45133.1"/>
    <property type="molecule type" value="Genomic_DNA"/>
</dbReference>
<keyword evidence="2" id="KW-1185">Reference proteome</keyword>
<dbReference type="Proteomes" id="UP000240493">
    <property type="component" value="Unassembled WGS sequence"/>
</dbReference>
<protein>
    <submittedName>
        <fullName evidence="1">Uncharacterized protein</fullName>
    </submittedName>
</protein>
<evidence type="ECO:0000313" key="2">
    <source>
        <dbReference type="Proteomes" id="UP000240493"/>
    </source>
</evidence>
<gene>
    <name evidence="1" type="ORF">M441DRAFT_451052</name>
</gene>
<proteinExistence type="predicted"/>
<evidence type="ECO:0000313" key="1">
    <source>
        <dbReference type="EMBL" id="PTB45133.1"/>
    </source>
</evidence>
<dbReference type="AlphaFoldDB" id="A0A2T3ZK34"/>